<evidence type="ECO:0000256" key="3">
    <source>
        <dbReference type="ARBA" id="ARBA00023237"/>
    </source>
</evidence>
<dbReference type="Proteomes" id="UP000488936">
    <property type="component" value="Unassembled WGS sequence"/>
</dbReference>
<keyword evidence="3" id="KW-0998">Cell outer membrane</keyword>
<dbReference type="PANTHER" id="PTHR40980">
    <property type="entry name" value="PLUG DOMAIN-CONTAINING PROTEIN"/>
    <property type="match status" value="1"/>
</dbReference>
<dbReference type="Pfam" id="PF00593">
    <property type="entry name" value="TonB_dep_Rec_b-barrel"/>
    <property type="match status" value="1"/>
</dbReference>
<accession>A0A7K1GPZ5</accession>
<dbReference type="Gene3D" id="2.40.170.20">
    <property type="entry name" value="TonB-dependent receptor, beta-barrel domain"/>
    <property type="match status" value="1"/>
</dbReference>
<keyword evidence="2" id="KW-0472">Membrane</keyword>
<evidence type="ECO:0000259" key="4">
    <source>
        <dbReference type="Pfam" id="PF00593"/>
    </source>
</evidence>
<keyword evidence="5" id="KW-0675">Receptor</keyword>
<dbReference type="PANTHER" id="PTHR40980:SF4">
    <property type="entry name" value="TONB-DEPENDENT RECEPTOR-LIKE BETA-BARREL DOMAIN-CONTAINING PROTEIN"/>
    <property type="match status" value="1"/>
</dbReference>
<gene>
    <name evidence="5" type="ORF">GJV77_13670</name>
</gene>
<dbReference type="GO" id="GO:0009279">
    <property type="term" value="C:cell outer membrane"/>
    <property type="evidence" value="ECO:0007669"/>
    <property type="project" value="UniProtKB-SubCell"/>
</dbReference>
<evidence type="ECO:0000256" key="1">
    <source>
        <dbReference type="ARBA" id="ARBA00004442"/>
    </source>
</evidence>
<dbReference type="InterPro" id="IPR000531">
    <property type="entry name" value="Beta-barrel_TonB"/>
</dbReference>
<sequence length="164" mass="18974">MLGLELGINRRFDFLPGFWSGFGVEANYTFMDSRVNVPRQFREGEELITVKDKTSLPDQSKHLGNLIVFYEKGKFMVRLAGNYRGRSINAINQNLGKDYYVWTDSNFTLDASATFALSSKIKFFLELNNLTNEPLKQYIGDKRRITSYEWYGIKGQLGVRIDIF</sequence>
<dbReference type="InterPro" id="IPR036942">
    <property type="entry name" value="Beta-barrel_TonB_sf"/>
</dbReference>
<proteinExistence type="predicted"/>
<dbReference type="OrthoDB" id="8727862at2"/>
<evidence type="ECO:0000256" key="2">
    <source>
        <dbReference type="ARBA" id="ARBA00023136"/>
    </source>
</evidence>
<evidence type="ECO:0000313" key="5">
    <source>
        <dbReference type="EMBL" id="MTH30926.1"/>
    </source>
</evidence>
<keyword evidence="6" id="KW-1185">Reference proteome</keyword>
<evidence type="ECO:0000313" key="6">
    <source>
        <dbReference type="Proteomes" id="UP000488936"/>
    </source>
</evidence>
<reference evidence="5 6" key="1">
    <citation type="journal article" date="2006" name="Int. J. Syst. Evol. Microbiol.">
        <title>Myroides pelagicus sp. nov., isolated from seawater in Thailand.</title>
        <authorList>
            <person name="Yoon J."/>
            <person name="Maneerat S."/>
            <person name="Kawai F."/>
            <person name="Yokota A."/>
        </authorList>
    </citation>
    <scope>NUCLEOTIDE SEQUENCE [LARGE SCALE GENOMIC DNA]</scope>
    <source>
        <strain evidence="5 6">SM1T</strain>
    </source>
</reference>
<protein>
    <submittedName>
        <fullName evidence="5">TonB-dependent receptor</fullName>
    </submittedName>
</protein>
<organism evidence="5 6">
    <name type="scientific">Myroides pelagicus</name>
    <dbReference type="NCBI Taxonomy" id="270914"/>
    <lineage>
        <taxon>Bacteria</taxon>
        <taxon>Pseudomonadati</taxon>
        <taxon>Bacteroidota</taxon>
        <taxon>Flavobacteriia</taxon>
        <taxon>Flavobacteriales</taxon>
        <taxon>Flavobacteriaceae</taxon>
        <taxon>Myroides</taxon>
    </lineage>
</organism>
<name>A0A7K1GPZ5_9FLAO</name>
<dbReference type="SUPFAM" id="SSF56935">
    <property type="entry name" value="Porins"/>
    <property type="match status" value="1"/>
</dbReference>
<comment type="subcellular location">
    <subcellularLocation>
        <location evidence="1">Cell outer membrane</location>
    </subcellularLocation>
</comment>
<dbReference type="RefSeq" id="WP_155036895.1">
    <property type="nucleotide sequence ID" value="NZ_JBHTIG010000013.1"/>
</dbReference>
<feature type="domain" description="TonB-dependent receptor-like beta-barrel" evidence="4">
    <location>
        <begin position="3"/>
        <end position="130"/>
    </location>
</feature>
<comment type="caution">
    <text evidence="5">The sequence shown here is derived from an EMBL/GenBank/DDBJ whole genome shotgun (WGS) entry which is preliminary data.</text>
</comment>
<dbReference type="AlphaFoldDB" id="A0A7K1GPZ5"/>
<dbReference type="EMBL" id="WMJY01000049">
    <property type="protein sequence ID" value="MTH30926.1"/>
    <property type="molecule type" value="Genomic_DNA"/>
</dbReference>